<dbReference type="EMBL" id="DS113899">
    <property type="protein sequence ID" value="EAX93669.1"/>
    <property type="molecule type" value="Genomic_DNA"/>
</dbReference>
<gene>
    <name evidence="1" type="ORF">TVAG_092040</name>
</gene>
<dbReference type="RefSeq" id="XP_001306599.1">
    <property type="nucleotide sequence ID" value="XM_001306598.1"/>
</dbReference>
<dbReference type="Proteomes" id="UP000001542">
    <property type="component" value="Unassembled WGS sequence"/>
</dbReference>
<dbReference type="VEuPathDB" id="TrichDB:TVAGG3_0585170"/>
<dbReference type="AlphaFoldDB" id="A2FN69"/>
<accession>A2FN69</accession>
<dbReference type="OrthoDB" id="10443079at2759"/>
<evidence type="ECO:0000313" key="1">
    <source>
        <dbReference type="EMBL" id="EAX93669.1"/>
    </source>
</evidence>
<name>A2FN69_TRIV3</name>
<organism evidence="1 2">
    <name type="scientific">Trichomonas vaginalis (strain ATCC PRA-98 / G3)</name>
    <dbReference type="NCBI Taxonomy" id="412133"/>
    <lineage>
        <taxon>Eukaryota</taxon>
        <taxon>Metamonada</taxon>
        <taxon>Parabasalia</taxon>
        <taxon>Trichomonadida</taxon>
        <taxon>Trichomonadidae</taxon>
        <taxon>Trichomonas</taxon>
    </lineage>
</organism>
<dbReference type="KEGG" id="tva:4751392"/>
<evidence type="ECO:0000313" key="2">
    <source>
        <dbReference type="Proteomes" id="UP000001542"/>
    </source>
</evidence>
<proteinExistence type="predicted"/>
<protein>
    <submittedName>
        <fullName evidence="1">Uncharacterized protein</fullName>
    </submittedName>
</protein>
<keyword evidence="2" id="KW-1185">Reference proteome</keyword>
<dbReference type="InParanoid" id="A2FN69"/>
<dbReference type="VEuPathDB" id="TrichDB:TVAG_092040"/>
<reference evidence="1" key="1">
    <citation type="submission" date="2006-10" db="EMBL/GenBank/DDBJ databases">
        <authorList>
            <person name="Amadeo P."/>
            <person name="Zhao Q."/>
            <person name="Wortman J."/>
            <person name="Fraser-Liggett C."/>
            <person name="Carlton J."/>
        </authorList>
    </citation>
    <scope>NUCLEOTIDE SEQUENCE</scope>
    <source>
        <strain evidence="1">G3</strain>
    </source>
</reference>
<reference evidence="1" key="2">
    <citation type="journal article" date="2007" name="Science">
        <title>Draft genome sequence of the sexually transmitted pathogen Trichomonas vaginalis.</title>
        <authorList>
            <person name="Carlton J.M."/>
            <person name="Hirt R.P."/>
            <person name="Silva J.C."/>
            <person name="Delcher A.L."/>
            <person name="Schatz M."/>
            <person name="Zhao Q."/>
            <person name="Wortman J.R."/>
            <person name="Bidwell S.L."/>
            <person name="Alsmark U.C.M."/>
            <person name="Besteiro S."/>
            <person name="Sicheritz-Ponten T."/>
            <person name="Noel C.J."/>
            <person name="Dacks J.B."/>
            <person name="Foster P.G."/>
            <person name="Simillion C."/>
            <person name="Van de Peer Y."/>
            <person name="Miranda-Saavedra D."/>
            <person name="Barton G.J."/>
            <person name="Westrop G.D."/>
            <person name="Mueller S."/>
            <person name="Dessi D."/>
            <person name="Fiori P.L."/>
            <person name="Ren Q."/>
            <person name="Paulsen I."/>
            <person name="Zhang H."/>
            <person name="Bastida-Corcuera F.D."/>
            <person name="Simoes-Barbosa A."/>
            <person name="Brown M.T."/>
            <person name="Hayes R.D."/>
            <person name="Mukherjee M."/>
            <person name="Okumura C.Y."/>
            <person name="Schneider R."/>
            <person name="Smith A.J."/>
            <person name="Vanacova S."/>
            <person name="Villalvazo M."/>
            <person name="Haas B.J."/>
            <person name="Pertea M."/>
            <person name="Feldblyum T.V."/>
            <person name="Utterback T.R."/>
            <person name="Shu C.L."/>
            <person name="Osoegawa K."/>
            <person name="de Jong P.J."/>
            <person name="Hrdy I."/>
            <person name="Horvathova L."/>
            <person name="Zubacova Z."/>
            <person name="Dolezal P."/>
            <person name="Malik S.B."/>
            <person name="Logsdon J.M. Jr."/>
            <person name="Henze K."/>
            <person name="Gupta A."/>
            <person name="Wang C.C."/>
            <person name="Dunne R.L."/>
            <person name="Upcroft J.A."/>
            <person name="Upcroft P."/>
            <person name="White O."/>
            <person name="Salzberg S.L."/>
            <person name="Tang P."/>
            <person name="Chiu C.-H."/>
            <person name="Lee Y.-S."/>
            <person name="Embley T.M."/>
            <person name="Coombs G.H."/>
            <person name="Mottram J.C."/>
            <person name="Tachezy J."/>
            <person name="Fraser-Liggett C.M."/>
            <person name="Johnson P.J."/>
        </authorList>
    </citation>
    <scope>NUCLEOTIDE SEQUENCE [LARGE SCALE GENOMIC DNA]</scope>
    <source>
        <strain evidence="1">G3</strain>
    </source>
</reference>
<sequence length="479" mass="54350">MQVQYKFRPIPKRDDISEIKQNARRDSVNPKEIDDHWSTLYHDTYIRHPLNFNYKTNAPPEGISIGGGNLEPDAEEMKTDYQRTYKRFDRSDVPKRADPLPCSDIIKGDEPIPESTCHAALKEANEGRPPYDNAEAKARKAEGVSSHFYFGSDPKSFDTTYNNDFIERPIEKPPTYNLELQKSHVEFDKSAGLGPHQKARSNQKAKQNYPQVADAKIMDMNKANFDIGYDKPNYQTTMGSSLYKPSKLAGRPETFKAPPCAVLSDHGDAGNSSMWKSNYTTDFTNRQPIPNPIDKAQLRDTHFDPGHEKNEWPDRNKKVETVRPERLTVNLQESNIVFKGDGQGRYQTTSSDLIGNYDRTKDGRGKFVDARDDHLFLGQDNPDYSTTAKDFNKLAGTGKPAEKGVDLHHLRGVGFATGGTFDPYYEEKADQKKEVRYGPTVKVDPTYFTSSHFELNSTGAQGNDWGTTYFEEICRPKIY</sequence>